<feature type="region of interest" description="Disordered" evidence="1">
    <location>
        <begin position="28"/>
        <end position="57"/>
    </location>
</feature>
<feature type="signal peptide" evidence="2">
    <location>
        <begin position="1"/>
        <end position="21"/>
    </location>
</feature>
<dbReference type="Gene3D" id="3.40.190.10">
    <property type="entry name" value="Periplasmic binding protein-like II"/>
    <property type="match status" value="1"/>
</dbReference>
<dbReference type="EMBL" id="JACRSN010000001">
    <property type="protein sequence ID" value="MBC8532496.1"/>
    <property type="molecule type" value="Genomic_DNA"/>
</dbReference>
<name>A0A926D758_9FIRM</name>
<organism evidence="3 4">
    <name type="scientific">Yeguia hominis</name>
    <dbReference type="NCBI Taxonomy" id="2763662"/>
    <lineage>
        <taxon>Bacteria</taxon>
        <taxon>Bacillati</taxon>
        <taxon>Bacillota</taxon>
        <taxon>Clostridia</taxon>
        <taxon>Eubacteriales</taxon>
        <taxon>Yeguiaceae</taxon>
        <taxon>Yeguia</taxon>
    </lineage>
</organism>
<reference evidence="3" key="1">
    <citation type="submission" date="2020-08" db="EMBL/GenBank/DDBJ databases">
        <title>Genome public.</title>
        <authorList>
            <person name="Liu C."/>
            <person name="Sun Q."/>
        </authorList>
    </citation>
    <scope>NUCLEOTIDE SEQUENCE</scope>
    <source>
        <strain evidence="3">NSJ-40</strain>
    </source>
</reference>
<dbReference type="SUPFAM" id="SSF53850">
    <property type="entry name" value="Periplasmic binding protein-like II"/>
    <property type="match status" value="1"/>
</dbReference>
<evidence type="ECO:0008006" key="5">
    <source>
        <dbReference type="Google" id="ProtNLM"/>
    </source>
</evidence>
<gene>
    <name evidence="3" type="ORF">IAG03_00475</name>
</gene>
<feature type="compositionally biased region" description="Low complexity" evidence="1">
    <location>
        <begin position="34"/>
        <end position="57"/>
    </location>
</feature>
<proteinExistence type="predicted"/>
<dbReference type="AlphaFoldDB" id="A0A926D758"/>
<dbReference type="RefSeq" id="WP_249317692.1">
    <property type="nucleotide sequence ID" value="NZ_JACRSN010000001.1"/>
</dbReference>
<evidence type="ECO:0000256" key="1">
    <source>
        <dbReference type="SAM" id="MobiDB-lite"/>
    </source>
</evidence>
<keyword evidence="4" id="KW-1185">Reference proteome</keyword>
<dbReference type="PROSITE" id="PS51257">
    <property type="entry name" value="PROKAR_LIPOPROTEIN"/>
    <property type="match status" value="1"/>
</dbReference>
<evidence type="ECO:0000256" key="2">
    <source>
        <dbReference type="SAM" id="SignalP"/>
    </source>
</evidence>
<comment type="caution">
    <text evidence="3">The sequence shown here is derived from an EMBL/GenBank/DDBJ whole genome shotgun (WGS) entry which is preliminary data.</text>
</comment>
<evidence type="ECO:0000313" key="3">
    <source>
        <dbReference type="EMBL" id="MBC8532496.1"/>
    </source>
</evidence>
<evidence type="ECO:0000313" key="4">
    <source>
        <dbReference type="Proteomes" id="UP000651482"/>
    </source>
</evidence>
<accession>A0A926D758</accession>
<protein>
    <recommendedName>
        <fullName evidence="5">Extracellular solute-binding protein</fullName>
    </recommendedName>
</protein>
<sequence>MKNAKQVLALILCLAMLLAVAVGCSQSESKDPSSETPSASDSSAAPVGDDSSASDSSEWLSGKITYMAAWPTDAQDVNCRCIKTLMTKFLEANPNVTIEDNSIAHDDFVVKIKALIAADDLPTVWSARGDMIPAAVDAELIYNKDEIFATSGVDGWEEMFIDGSFSDFLYSDKYWALPAQF</sequence>
<feature type="chain" id="PRO_5039087899" description="Extracellular solute-binding protein" evidence="2">
    <location>
        <begin position="22"/>
        <end position="181"/>
    </location>
</feature>
<dbReference type="Proteomes" id="UP000651482">
    <property type="component" value="Unassembled WGS sequence"/>
</dbReference>
<keyword evidence="2" id="KW-0732">Signal</keyword>